<gene>
    <name evidence="1" type="ORF">ECRASSUSDP1_LOCUS16073</name>
</gene>
<organism evidence="1 2">
    <name type="scientific">Euplotes crassus</name>
    <dbReference type="NCBI Taxonomy" id="5936"/>
    <lineage>
        <taxon>Eukaryota</taxon>
        <taxon>Sar</taxon>
        <taxon>Alveolata</taxon>
        <taxon>Ciliophora</taxon>
        <taxon>Intramacronucleata</taxon>
        <taxon>Spirotrichea</taxon>
        <taxon>Hypotrichia</taxon>
        <taxon>Euplotida</taxon>
        <taxon>Euplotidae</taxon>
        <taxon>Moneuplotes</taxon>
    </lineage>
</organism>
<name>A0AAD1XL05_EUPCR</name>
<reference evidence="1" key="1">
    <citation type="submission" date="2023-07" db="EMBL/GenBank/DDBJ databases">
        <authorList>
            <consortium name="AG Swart"/>
            <person name="Singh M."/>
            <person name="Singh A."/>
            <person name="Seah K."/>
            <person name="Emmerich C."/>
        </authorList>
    </citation>
    <scope>NUCLEOTIDE SEQUENCE</scope>
    <source>
        <strain evidence="1">DP1</strain>
    </source>
</reference>
<proteinExistence type="predicted"/>
<sequence length="354" mass="41534">MSIGSVSAASKIKGLLTKRGSCYEILVFCGAIDEWRRLMRLLCRETKQYYEEKKNEFKNLCAFKYGNSWKVIRLIRKYITNKATKANMFDFILQPDSEKCSSLCDRIVDNDLSIPNFRSLFLKASKDMTKIPVKSKSFENIKRFVDHLLVKYAESKESNSPQVPFKTLILDGRLFKIALVSHIVDKLLMITEAKVDIIIKSDLHFDELSEIFLKICKFKEIVFINMIPQIKAILPFCQKIIQNKLEHIYLKESCIYYYTRRGDELSLKKFSNSVTDFFYYLKISKIHLTLKSVTLSLTDSTGNFSLYPLKFKQRLSQLPNYFRNHLRSLDLKFRFKFISKVAKITGKVNFCFFR</sequence>
<accession>A0AAD1XL05</accession>
<keyword evidence="2" id="KW-1185">Reference proteome</keyword>
<dbReference type="AlphaFoldDB" id="A0AAD1XL05"/>
<protein>
    <submittedName>
        <fullName evidence="1">Uncharacterized protein</fullName>
    </submittedName>
</protein>
<dbReference type="Proteomes" id="UP001295684">
    <property type="component" value="Unassembled WGS sequence"/>
</dbReference>
<dbReference type="EMBL" id="CAMPGE010016138">
    <property type="protein sequence ID" value="CAI2374716.1"/>
    <property type="molecule type" value="Genomic_DNA"/>
</dbReference>
<evidence type="ECO:0000313" key="2">
    <source>
        <dbReference type="Proteomes" id="UP001295684"/>
    </source>
</evidence>
<comment type="caution">
    <text evidence="1">The sequence shown here is derived from an EMBL/GenBank/DDBJ whole genome shotgun (WGS) entry which is preliminary data.</text>
</comment>
<evidence type="ECO:0000313" key="1">
    <source>
        <dbReference type="EMBL" id="CAI2374716.1"/>
    </source>
</evidence>